<dbReference type="InterPro" id="IPR018062">
    <property type="entry name" value="HTH_AraC-typ_CS"/>
</dbReference>
<dbReference type="InterPro" id="IPR014710">
    <property type="entry name" value="RmlC-like_jellyroll"/>
</dbReference>
<dbReference type="PROSITE" id="PS00041">
    <property type="entry name" value="HTH_ARAC_FAMILY_1"/>
    <property type="match status" value="1"/>
</dbReference>
<dbReference type="SUPFAM" id="SSF46689">
    <property type="entry name" value="Homeodomain-like"/>
    <property type="match status" value="2"/>
</dbReference>
<organism evidence="5 6">
    <name type="scientific">Paenibacillus phytorum</name>
    <dbReference type="NCBI Taxonomy" id="2654977"/>
    <lineage>
        <taxon>Bacteria</taxon>
        <taxon>Bacillati</taxon>
        <taxon>Bacillota</taxon>
        <taxon>Bacilli</taxon>
        <taxon>Bacillales</taxon>
        <taxon>Paenibacillaceae</taxon>
        <taxon>Paenibacillus</taxon>
    </lineage>
</organism>
<dbReference type="PANTHER" id="PTHR43280">
    <property type="entry name" value="ARAC-FAMILY TRANSCRIPTIONAL REGULATOR"/>
    <property type="match status" value="1"/>
</dbReference>
<dbReference type="SUPFAM" id="SSF51215">
    <property type="entry name" value="Regulatory protein AraC"/>
    <property type="match status" value="1"/>
</dbReference>
<dbReference type="Pfam" id="PF02311">
    <property type="entry name" value="AraC_binding"/>
    <property type="match status" value="1"/>
</dbReference>
<dbReference type="InterPro" id="IPR018060">
    <property type="entry name" value="HTH_AraC"/>
</dbReference>
<dbReference type="Gene3D" id="2.60.120.10">
    <property type="entry name" value="Jelly Rolls"/>
    <property type="match status" value="1"/>
</dbReference>
<evidence type="ECO:0000256" key="1">
    <source>
        <dbReference type="ARBA" id="ARBA00023015"/>
    </source>
</evidence>
<keyword evidence="2" id="KW-0238">DNA-binding</keyword>
<dbReference type="InterPro" id="IPR003313">
    <property type="entry name" value="AraC-bd"/>
</dbReference>
<evidence type="ECO:0000256" key="2">
    <source>
        <dbReference type="ARBA" id="ARBA00023125"/>
    </source>
</evidence>
<dbReference type="Gene3D" id="1.10.10.60">
    <property type="entry name" value="Homeodomain-like"/>
    <property type="match status" value="2"/>
</dbReference>
<sequence length="300" mass="34582">MVITFNPIFVCPFVRFAIRVPLLEGDRHGPRICYVPSLYLIESGCGSIIYEDRPNIRLQPGTLLFIQPGVSHTWEVDVDSPLTFRCVFFEWSYRLKTGVRIPNDLLCQSSKKSDDRLLDVQLDYGIPYSLVVDSISVWKGLFETVTSEFEAVSPDLSVLDHEDYPNSLAITGHFHLLLHQVYRLARRQSDITDPRITKLIASMERLAGGEYEDVEGWAEKLGLSRSHFHALFRTHTGFTPKWYWNRCRINKARNDLLSTNDTVTVIAERYGFSSVHAFTKLFQKMEGVAPTVFRRQYRLI</sequence>
<keyword evidence="3" id="KW-0804">Transcription</keyword>
<keyword evidence="6" id="KW-1185">Reference proteome</keyword>
<dbReference type="EMBL" id="WHOA01000127">
    <property type="protein sequence ID" value="NOU73524.1"/>
    <property type="molecule type" value="Genomic_DNA"/>
</dbReference>
<accession>A0ABX1XZ59</accession>
<evidence type="ECO:0000256" key="3">
    <source>
        <dbReference type="ARBA" id="ARBA00023163"/>
    </source>
</evidence>
<dbReference type="PANTHER" id="PTHR43280:SF2">
    <property type="entry name" value="HTH-TYPE TRANSCRIPTIONAL REGULATOR EXSA"/>
    <property type="match status" value="1"/>
</dbReference>
<dbReference type="SMART" id="SM00342">
    <property type="entry name" value="HTH_ARAC"/>
    <property type="match status" value="1"/>
</dbReference>
<comment type="caution">
    <text evidence="5">The sequence shown here is derived from an EMBL/GenBank/DDBJ whole genome shotgun (WGS) entry which is preliminary data.</text>
</comment>
<evidence type="ECO:0000313" key="5">
    <source>
        <dbReference type="EMBL" id="NOU73524.1"/>
    </source>
</evidence>
<dbReference type="CDD" id="cd02208">
    <property type="entry name" value="cupin_RmlC-like"/>
    <property type="match status" value="1"/>
</dbReference>
<dbReference type="InterPro" id="IPR037923">
    <property type="entry name" value="HTH-like"/>
</dbReference>
<dbReference type="InterPro" id="IPR009057">
    <property type="entry name" value="Homeodomain-like_sf"/>
</dbReference>
<evidence type="ECO:0000259" key="4">
    <source>
        <dbReference type="PROSITE" id="PS01124"/>
    </source>
</evidence>
<gene>
    <name evidence="5" type="ORF">GC098_19205</name>
</gene>
<protein>
    <submittedName>
        <fullName evidence="5">Helix-turn-helix domain-containing protein</fullName>
    </submittedName>
</protein>
<reference evidence="5 6" key="1">
    <citation type="submission" date="2019-10" db="EMBL/GenBank/DDBJ databases">
        <title>Description of Paenibacillus terrestris sp. nov.</title>
        <authorList>
            <person name="Carlier A."/>
            <person name="Qi S."/>
        </authorList>
    </citation>
    <scope>NUCLEOTIDE SEQUENCE [LARGE SCALE GENOMIC DNA]</scope>
    <source>
        <strain evidence="5 6">LMG 31458</strain>
    </source>
</reference>
<proteinExistence type="predicted"/>
<dbReference type="Pfam" id="PF12833">
    <property type="entry name" value="HTH_18"/>
    <property type="match status" value="1"/>
</dbReference>
<feature type="domain" description="HTH araC/xylS-type" evidence="4">
    <location>
        <begin position="197"/>
        <end position="296"/>
    </location>
</feature>
<dbReference type="Proteomes" id="UP000616779">
    <property type="component" value="Unassembled WGS sequence"/>
</dbReference>
<dbReference type="PROSITE" id="PS01124">
    <property type="entry name" value="HTH_ARAC_FAMILY_2"/>
    <property type="match status" value="1"/>
</dbReference>
<name>A0ABX1XZ59_9BACL</name>
<keyword evidence="1" id="KW-0805">Transcription regulation</keyword>
<evidence type="ECO:0000313" key="6">
    <source>
        <dbReference type="Proteomes" id="UP000616779"/>
    </source>
</evidence>